<feature type="compositionally biased region" description="Basic and acidic residues" evidence="1">
    <location>
        <begin position="249"/>
        <end position="258"/>
    </location>
</feature>
<dbReference type="Proteomes" id="UP000186168">
    <property type="component" value="Unassembled WGS sequence"/>
</dbReference>
<accession>A0A1R1SDY2</accession>
<proteinExistence type="predicted"/>
<organism evidence="2 3">
    <name type="scientific">Streptomyces sparsogenes DSM 40356</name>
    <dbReference type="NCBI Taxonomy" id="1331668"/>
    <lineage>
        <taxon>Bacteria</taxon>
        <taxon>Bacillati</taxon>
        <taxon>Actinomycetota</taxon>
        <taxon>Actinomycetes</taxon>
        <taxon>Kitasatosporales</taxon>
        <taxon>Streptomycetaceae</taxon>
        <taxon>Streptomyces</taxon>
    </lineage>
</organism>
<reference evidence="2 3" key="1">
    <citation type="submission" date="2013-05" db="EMBL/GenBank/DDBJ databases">
        <title>Genome sequence of Streptomyces sparsogenes DSM 40356.</title>
        <authorList>
            <person name="Coyne S."/>
            <person name="Seebeck F.P."/>
        </authorList>
    </citation>
    <scope>NUCLEOTIDE SEQUENCE [LARGE SCALE GENOMIC DNA]</scope>
    <source>
        <strain evidence="2 3">DSM 40356</strain>
    </source>
</reference>
<feature type="compositionally biased region" description="Basic and acidic residues" evidence="1">
    <location>
        <begin position="30"/>
        <end position="41"/>
    </location>
</feature>
<protein>
    <submittedName>
        <fullName evidence="2">Uncharacterized protein</fullName>
    </submittedName>
</protein>
<sequence length="287" mass="28842">MRQAAAGRPMSGPGARAQQPEGPRGVPVERAVRGGEHRAEIGGEVPGVQGVEPGLGLVELLGQVGQRGVRVHGGAGGQDPDGQRKPGTVPEQGGHRLGLGGHALAAEVAGEQVAGLRVAEHVEGQGRGAVGGGQAGEPAAAGDDDGAAGAAGQQGDDLGGVAGVVQEHQQALAGGQAAVERGLRVRVRGDGRRGGAEGFEEAAHRRLRRHRVAGGVESPQVHIQLPVGEVVEVGVGPAQGQPGLADPARAADRGDHHGTARPARPGQQVVQAGQLARPAGEQRRCRR</sequence>
<dbReference type="EMBL" id="ASQP01000348">
    <property type="protein sequence ID" value="OMI36249.1"/>
    <property type="molecule type" value="Genomic_DNA"/>
</dbReference>
<evidence type="ECO:0000256" key="1">
    <source>
        <dbReference type="SAM" id="MobiDB-lite"/>
    </source>
</evidence>
<feature type="region of interest" description="Disordered" evidence="1">
    <location>
        <begin position="127"/>
        <end position="155"/>
    </location>
</feature>
<keyword evidence="3" id="KW-1185">Reference proteome</keyword>
<evidence type="ECO:0000313" key="3">
    <source>
        <dbReference type="Proteomes" id="UP000186168"/>
    </source>
</evidence>
<feature type="region of interest" description="Disordered" evidence="1">
    <location>
        <begin position="236"/>
        <end position="287"/>
    </location>
</feature>
<evidence type="ECO:0000313" key="2">
    <source>
        <dbReference type="EMBL" id="OMI36249.1"/>
    </source>
</evidence>
<feature type="region of interest" description="Disordered" evidence="1">
    <location>
        <begin position="69"/>
        <end position="90"/>
    </location>
</feature>
<feature type="compositionally biased region" description="Low complexity" evidence="1">
    <location>
        <begin position="136"/>
        <end position="155"/>
    </location>
</feature>
<comment type="caution">
    <text evidence="2">The sequence shown here is derived from an EMBL/GenBank/DDBJ whole genome shotgun (WGS) entry which is preliminary data.</text>
</comment>
<name>A0A1R1SDY2_9ACTN</name>
<dbReference type="AlphaFoldDB" id="A0A1R1SDY2"/>
<feature type="compositionally biased region" description="Low complexity" evidence="1">
    <location>
        <begin position="236"/>
        <end position="245"/>
    </location>
</feature>
<gene>
    <name evidence="2" type="ORF">SPAR_27161</name>
</gene>
<feature type="region of interest" description="Disordered" evidence="1">
    <location>
        <begin position="1"/>
        <end position="50"/>
    </location>
</feature>